<evidence type="ECO:0000313" key="3">
    <source>
        <dbReference type="Proteomes" id="UP001620295"/>
    </source>
</evidence>
<keyword evidence="1" id="KW-0812">Transmembrane</keyword>
<feature type="transmembrane region" description="Helical" evidence="1">
    <location>
        <begin position="106"/>
        <end position="129"/>
    </location>
</feature>
<name>A0ABW8M598_9ACTN</name>
<reference evidence="2 3" key="1">
    <citation type="submission" date="2024-11" db="EMBL/GenBank/DDBJ databases">
        <title>The Natural Products Discovery Center: Release of the First 8490 Sequenced Strains for Exploring Actinobacteria Biosynthetic Diversity.</title>
        <authorList>
            <person name="Kalkreuter E."/>
            <person name="Kautsar S.A."/>
            <person name="Yang D."/>
            <person name="Bader C.D."/>
            <person name="Teijaro C.N."/>
            <person name="Fluegel L."/>
            <person name="Davis C.M."/>
            <person name="Simpson J.R."/>
            <person name="Lauterbach L."/>
            <person name="Steele A.D."/>
            <person name="Gui C."/>
            <person name="Meng S."/>
            <person name="Li G."/>
            <person name="Viehrig K."/>
            <person name="Ye F."/>
            <person name="Su P."/>
            <person name="Kiefer A.F."/>
            <person name="Nichols A."/>
            <person name="Cepeda A.J."/>
            <person name="Yan W."/>
            <person name="Fan B."/>
            <person name="Jiang Y."/>
            <person name="Adhikari A."/>
            <person name="Zheng C.-J."/>
            <person name="Schuster L."/>
            <person name="Cowan T.M."/>
            <person name="Smanski M.J."/>
            <person name="Chevrette M.G."/>
            <person name="De Carvalho L.P.S."/>
            <person name="Shen B."/>
        </authorList>
    </citation>
    <scope>NUCLEOTIDE SEQUENCE [LARGE SCALE GENOMIC DNA]</scope>
    <source>
        <strain evidence="2 3">NPDC020863</strain>
    </source>
</reference>
<comment type="caution">
    <text evidence="2">The sequence shown here is derived from an EMBL/GenBank/DDBJ whole genome shotgun (WGS) entry which is preliminary data.</text>
</comment>
<evidence type="ECO:0000313" key="2">
    <source>
        <dbReference type="EMBL" id="MFK4273357.1"/>
    </source>
</evidence>
<keyword evidence="3" id="KW-1185">Reference proteome</keyword>
<dbReference type="EMBL" id="JBJDQH010000118">
    <property type="protein sequence ID" value="MFK4273357.1"/>
    <property type="molecule type" value="Genomic_DNA"/>
</dbReference>
<protein>
    <submittedName>
        <fullName evidence="2">Uncharacterized protein</fullName>
    </submittedName>
</protein>
<feature type="transmembrane region" description="Helical" evidence="1">
    <location>
        <begin position="150"/>
        <end position="173"/>
    </location>
</feature>
<evidence type="ECO:0000256" key="1">
    <source>
        <dbReference type="SAM" id="Phobius"/>
    </source>
</evidence>
<organism evidence="2 3">
    <name type="scientific">Streptomyces milbemycinicus</name>
    <dbReference type="NCBI Taxonomy" id="476552"/>
    <lineage>
        <taxon>Bacteria</taxon>
        <taxon>Bacillati</taxon>
        <taxon>Actinomycetota</taxon>
        <taxon>Actinomycetes</taxon>
        <taxon>Kitasatosporales</taxon>
        <taxon>Streptomycetaceae</taxon>
        <taxon>Streptomyces</taxon>
    </lineage>
</organism>
<dbReference type="RefSeq" id="WP_404749289.1">
    <property type="nucleotide sequence ID" value="NZ_JBJDQH010000118.1"/>
</dbReference>
<gene>
    <name evidence="2" type="ORF">ACI2L5_52250</name>
</gene>
<dbReference type="Proteomes" id="UP001620295">
    <property type="component" value="Unassembled WGS sequence"/>
</dbReference>
<feature type="transmembrane region" description="Helical" evidence="1">
    <location>
        <begin position="203"/>
        <end position="228"/>
    </location>
</feature>
<accession>A0ABW8M598</accession>
<keyword evidence="1" id="KW-1133">Transmembrane helix</keyword>
<proteinExistence type="predicted"/>
<keyword evidence="1" id="KW-0472">Membrane</keyword>
<feature type="non-terminal residue" evidence="2">
    <location>
        <position position="1"/>
    </location>
</feature>
<sequence>SAGGVARGMRHAMLLAAFQQRTHVSRCFLEGPVSGILTAVSRGYRKLHGTPAEGVPLWARRAAFLIPLTVLPSGLWRIAQVTFGVPLTKDVDLGQGQLPDWLPMEIYVVILSIVAEGLAFLAVGLVSTWGEVWPRWVPFVAGKPIRPLSAIIPAALGAVALTVTWTMALILSLRGRALDGRQFGDGGWRGSLTHDVGELGWRAWVFVTAYLPLLAWGPLLAAVTYAYAVRRKAFK</sequence>